<proteinExistence type="predicted"/>
<evidence type="ECO:0000313" key="2">
    <source>
        <dbReference type="Proteomes" id="UP000430508"/>
    </source>
</evidence>
<gene>
    <name evidence="1" type="ORF">GQ588_13395</name>
</gene>
<dbReference type="RefSeq" id="WP_025206188.1">
    <property type="nucleotide sequence ID" value="NZ_CP046996.1"/>
</dbReference>
<protein>
    <submittedName>
        <fullName evidence="1">Uncharacterized protein</fullName>
    </submittedName>
</protein>
<reference evidence="1 2" key="1">
    <citation type="submission" date="2019-12" db="EMBL/GenBank/DDBJ databases">
        <title>Sequence classification of anaerobic respiratory reductive dehalogenases: First we see many, then we see few.</title>
        <authorList>
            <person name="Molenda O."/>
            <person name="Puentes Jacome L.A."/>
            <person name="Cao X."/>
            <person name="Nesbo C.L."/>
            <person name="Tang S."/>
            <person name="Morson N."/>
            <person name="Patron J."/>
            <person name="Lomheim L."/>
            <person name="Wishart D.S."/>
            <person name="Edwards E.A."/>
        </authorList>
    </citation>
    <scope>NUCLEOTIDE SEQUENCE [LARGE SCALE GENOMIC DNA]</scope>
    <source>
        <strain evidence="1 2">12DCA</strain>
    </source>
</reference>
<accession>A0A857DM88</accession>
<evidence type="ECO:0000313" key="1">
    <source>
        <dbReference type="EMBL" id="QHA01562.1"/>
    </source>
</evidence>
<name>A0A857DM88_9FIRM</name>
<dbReference type="AlphaFoldDB" id="A0A857DM88"/>
<dbReference type="EMBL" id="CP046996">
    <property type="protein sequence ID" value="QHA01562.1"/>
    <property type="molecule type" value="Genomic_DNA"/>
</dbReference>
<sequence length="224" mass="24360">MRKKFWLITVLVFVLGVCLGAGGYFLWSTTLNPEVNSPAEKDNAAKVGTVQNGDAVQNALPDLSIEGNGIVDGIADGTNDSTNNSTDESTSALTEAEQEAVIAQYKQGLGILFDAWKAKDMTAFRIAIANAYTGELMEKHIQKAEGFISRGIGLDVGNIIFDDVQIESADKLSATVNAVYRYTARDYDLDEQYPLGEEQEHQVHVRANLIKIGQSWLITGETAI</sequence>
<dbReference type="Proteomes" id="UP000430508">
    <property type="component" value="Chromosome"/>
</dbReference>
<organism evidence="1 2">
    <name type="scientific">Dehalobacter restrictus</name>
    <dbReference type="NCBI Taxonomy" id="55583"/>
    <lineage>
        <taxon>Bacteria</taxon>
        <taxon>Bacillati</taxon>
        <taxon>Bacillota</taxon>
        <taxon>Clostridia</taxon>
        <taxon>Eubacteriales</taxon>
        <taxon>Desulfitobacteriaceae</taxon>
        <taxon>Dehalobacter</taxon>
    </lineage>
</organism>